<evidence type="ECO:0000256" key="1">
    <source>
        <dbReference type="SAM" id="Phobius"/>
    </source>
</evidence>
<dbReference type="EMBL" id="CP021323">
    <property type="protein sequence ID" value="ARS51759.1"/>
    <property type="molecule type" value="Genomic_DNA"/>
</dbReference>
<proteinExistence type="predicted"/>
<sequence length="584" mass="66906">MTGKYDTGLKLKTTILWYFELSKVFFRKSFIYIAIAIFVTLASQVSRIVSYFLPLKIIILVSSGHVPGYFPAFLSGVEINELIVLLSLATAGAYIMHLLLEKASEKTVALGSNLVLEKNKKIALFEKQQDIAKASYQRYVKSLANLFFITLALCFLVLVYKKLAVFILLLMVSLFALDFTLTRFFKIQRSVAGAIANNVGAASGVFFLLSFGFIIADYIYFSPPGFFSIVIGLLMCRQMANKLSAVSNEIKRINGQKNKISALFLKRNHFPAQRKHGSDIWDEVIDAGWQHKALTLIPDDDRGETIHYCFFWNDYKPSGVLSFNLVESDGSSCQNRFHFKIFDTGSTLQSIHEMTLLLDENARYLPSPKLIAHHDDLGRRYHVFDIKGFFNANSQKLEADFFVKIYVCVCRFQPSKNLIKSYKKSRSFFWEKWSEHFFKKMHVIASYSADVRHCNDVKKFLELLTPVREFLSNRALVVVNHDLRPGSVWYAESDQDKIVLSDWSRWSIEPLGAGFPANDKYLCPLDDYLKKTRITSGDVFNYKLIRLTAYLYDLDIKFSKNRVIEVITMLPIIIDAFNEVTVSE</sequence>
<dbReference type="KEGG" id="kus:B9G99_01660"/>
<reference evidence="2 3" key="1">
    <citation type="journal article" date="2017" name="Int. J. Syst. Evol. Microbiol.">
        <title>Kushneria konosiri sp. nov., isolated from the Korean salt-fermented seafood Daemi-jeot.</title>
        <authorList>
            <person name="Yun J.H."/>
            <person name="Park S.K."/>
            <person name="Lee J.Y."/>
            <person name="Jung M.J."/>
            <person name="Bae J.W."/>
        </authorList>
    </citation>
    <scope>NUCLEOTIDE SEQUENCE [LARGE SCALE GENOMIC DNA]</scope>
    <source>
        <strain evidence="2 3">X49</strain>
    </source>
</reference>
<gene>
    <name evidence="2" type="ORF">B9G99_01660</name>
</gene>
<feature type="transmembrane region" description="Helical" evidence="1">
    <location>
        <begin position="192"/>
        <end position="212"/>
    </location>
</feature>
<dbReference type="RefSeq" id="WP_086620466.1">
    <property type="nucleotide sequence ID" value="NZ_CP021323.1"/>
</dbReference>
<keyword evidence="3" id="KW-1185">Reference proteome</keyword>
<evidence type="ECO:0000313" key="2">
    <source>
        <dbReference type="EMBL" id="ARS51759.1"/>
    </source>
</evidence>
<accession>A0A2Z2H3H6</accession>
<keyword evidence="1" id="KW-0812">Transmembrane</keyword>
<protein>
    <submittedName>
        <fullName evidence="2">Uncharacterized protein</fullName>
    </submittedName>
</protein>
<feature type="transmembrane region" description="Helical" evidence="1">
    <location>
        <begin position="166"/>
        <end position="185"/>
    </location>
</feature>
<dbReference type="Proteomes" id="UP000250025">
    <property type="component" value="Chromosome"/>
</dbReference>
<keyword evidence="1" id="KW-0472">Membrane</keyword>
<dbReference type="OrthoDB" id="5780266at2"/>
<feature type="transmembrane region" description="Helical" evidence="1">
    <location>
        <begin position="24"/>
        <end position="42"/>
    </location>
</feature>
<name>A0A2Z2H3H6_9GAMM</name>
<dbReference type="AlphaFoldDB" id="A0A2Z2H3H6"/>
<keyword evidence="1" id="KW-1133">Transmembrane helix</keyword>
<feature type="transmembrane region" description="Helical" evidence="1">
    <location>
        <begin position="143"/>
        <end position="160"/>
    </location>
</feature>
<organism evidence="2 3">
    <name type="scientific">Kushneria konosiri</name>
    <dbReference type="NCBI Taxonomy" id="698828"/>
    <lineage>
        <taxon>Bacteria</taxon>
        <taxon>Pseudomonadati</taxon>
        <taxon>Pseudomonadota</taxon>
        <taxon>Gammaproteobacteria</taxon>
        <taxon>Oceanospirillales</taxon>
        <taxon>Halomonadaceae</taxon>
        <taxon>Kushneria</taxon>
    </lineage>
</organism>
<evidence type="ECO:0000313" key="3">
    <source>
        <dbReference type="Proteomes" id="UP000250025"/>
    </source>
</evidence>